<dbReference type="RefSeq" id="WP_169282684.1">
    <property type="nucleotide sequence ID" value="NZ_CP051680.1"/>
</dbReference>
<dbReference type="KEGG" id="cheb:HH215_26890"/>
<organism evidence="1 2">
    <name type="scientific">Cohnella herbarum</name>
    <dbReference type="NCBI Taxonomy" id="2728023"/>
    <lineage>
        <taxon>Bacteria</taxon>
        <taxon>Bacillati</taxon>
        <taxon>Bacillota</taxon>
        <taxon>Bacilli</taxon>
        <taxon>Bacillales</taxon>
        <taxon>Paenibacillaceae</taxon>
        <taxon>Cohnella</taxon>
    </lineage>
</organism>
<name>A0A7Z2ZP27_9BACL</name>
<reference evidence="1 2" key="1">
    <citation type="submission" date="2020-04" db="EMBL/GenBank/DDBJ databases">
        <title>Genome sequencing of novel species.</title>
        <authorList>
            <person name="Heo J."/>
            <person name="Kim S.-J."/>
            <person name="Kim J.-S."/>
            <person name="Hong S.-B."/>
            <person name="Kwon S.-W."/>
        </authorList>
    </citation>
    <scope>NUCLEOTIDE SEQUENCE [LARGE SCALE GENOMIC DNA]</scope>
    <source>
        <strain evidence="1 2">MFER-1</strain>
    </source>
</reference>
<dbReference type="EMBL" id="CP051680">
    <property type="protein sequence ID" value="QJD86435.1"/>
    <property type="molecule type" value="Genomic_DNA"/>
</dbReference>
<gene>
    <name evidence="1" type="ORF">HH215_26890</name>
</gene>
<accession>A0A7Z2ZP27</accession>
<evidence type="ECO:0000313" key="2">
    <source>
        <dbReference type="Proteomes" id="UP000502248"/>
    </source>
</evidence>
<sequence>MRNSKQPHYQPIEHEINRDFIADLYSFLLPHNRMGSQYLNMKQRSMPQHERRSLPSLTG</sequence>
<keyword evidence="2" id="KW-1185">Reference proteome</keyword>
<proteinExistence type="predicted"/>
<dbReference type="Proteomes" id="UP000502248">
    <property type="component" value="Chromosome"/>
</dbReference>
<protein>
    <submittedName>
        <fullName evidence="1">Uncharacterized protein</fullName>
    </submittedName>
</protein>
<dbReference type="AlphaFoldDB" id="A0A7Z2ZP27"/>
<evidence type="ECO:0000313" key="1">
    <source>
        <dbReference type="EMBL" id="QJD86435.1"/>
    </source>
</evidence>